<feature type="region of interest" description="Disordered" evidence="1">
    <location>
        <begin position="1"/>
        <end position="31"/>
    </location>
</feature>
<sequence length="31" mass="3521">VTITTRIKDMPDRERPRERLLALGPDALTDA</sequence>
<feature type="non-terminal residue" evidence="3">
    <location>
        <position position="1"/>
    </location>
</feature>
<evidence type="ECO:0000259" key="2">
    <source>
        <dbReference type="Pfam" id="PF20582"/>
    </source>
</evidence>
<evidence type="ECO:0000256" key="1">
    <source>
        <dbReference type="SAM" id="MobiDB-lite"/>
    </source>
</evidence>
<protein>
    <recommendedName>
        <fullName evidence="2">UPF0758 domain-containing protein</fullName>
    </recommendedName>
</protein>
<evidence type="ECO:0000313" key="3">
    <source>
        <dbReference type="EMBL" id="SVD24353.1"/>
    </source>
</evidence>
<feature type="non-terminal residue" evidence="3">
    <location>
        <position position="31"/>
    </location>
</feature>
<accession>A0A382TQZ0</accession>
<proteinExistence type="predicted"/>
<dbReference type="InterPro" id="IPR046778">
    <property type="entry name" value="UPF0758_N"/>
</dbReference>
<reference evidence="3" key="1">
    <citation type="submission" date="2018-05" db="EMBL/GenBank/DDBJ databases">
        <authorList>
            <person name="Lanie J.A."/>
            <person name="Ng W.-L."/>
            <person name="Kazmierczak K.M."/>
            <person name="Andrzejewski T.M."/>
            <person name="Davidsen T.M."/>
            <person name="Wayne K.J."/>
            <person name="Tettelin H."/>
            <person name="Glass J.I."/>
            <person name="Rusch D."/>
            <person name="Podicherti R."/>
            <person name="Tsui H.-C.T."/>
            <person name="Winkler M.E."/>
        </authorList>
    </citation>
    <scope>NUCLEOTIDE SEQUENCE</scope>
</reference>
<dbReference type="AlphaFoldDB" id="A0A382TQZ0"/>
<gene>
    <name evidence="3" type="ORF">METZ01_LOCUS377207</name>
</gene>
<dbReference type="Pfam" id="PF20582">
    <property type="entry name" value="UPF0758_N"/>
    <property type="match status" value="1"/>
</dbReference>
<name>A0A382TQZ0_9ZZZZ</name>
<organism evidence="3">
    <name type="scientific">marine metagenome</name>
    <dbReference type="NCBI Taxonomy" id="408172"/>
    <lineage>
        <taxon>unclassified sequences</taxon>
        <taxon>metagenomes</taxon>
        <taxon>ecological metagenomes</taxon>
    </lineage>
</organism>
<feature type="compositionally biased region" description="Basic and acidic residues" evidence="1">
    <location>
        <begin position="1"/>
        <end position="20"/>
    </location>
</feature>
<feature type="domain" description="UPF0758" evidence="2">
    <location>
        <begin position="7"/>
        <end position="31"/>
    </location>
</feature>
<dbReference type="EMBL" id="UINC01138427">
    <property type="protein sequence ID" value="SVD24353.1"/>
    <property type="molecule type" value="Genomic_DNA"/>
</dbReference>